<dbReference type="GeneID" id="84904140"/>
<dbReference type="InterPro" id="IPR007380">
    <property type="entry name" value="DUF438"/>
</dbReference>
<evidence type="ECO:0000313" key="4">
    <source>
        <dbReference type="EMBL" id="KRO03034.1"/>
    </source>
</evidence>
<gene>
    <name evidence="4" type="ORF">IV60_GL000210</name>
</gene>
<reference evidence="4 5" key="1">
    <citation type="journal article" date="2015" name="Genome Announc.">
        <title>Expanding the biotechnology potential of lactobacilli through comparative genomics of 213 strains and associated genera.</title>
        <authorList>
            <person name="Sun Z."/>
            <person name="Harris H.M."/>
            <person name="McCann A."/>
            <person name="Guo C."/>
            <person name="Argimon S."/>
            <person name="Zhang W."/>
            <person name="Yang X."/>
            <person name="Jeffery I.B."/>
            <person name="Cooney J.C."/>
            <person name="Kagawa T.F."/>
            <person name="Liu W."/>
            <person name="Song Y."/>
            <person name="Salvetti E."/>
            <person name="Wrobel A."/>
            <person name="Rasinkangas P."/>
            <person name="Parkhill J."/>
            <person name="Rea M.C."/>
            <person name="O'Sullivan O."/>
            <person name="Ritari J."/>
            <person name="Douillard F.P."/>
            <person name="Paul Ross R."/>
            <person name="Yang R."/>
            <person name="Briner A.E."/>
            <person name="Felis G.E."/>
            <person name="de Vos W.M."/>
            <person name="Barrangou R."/>
            <person name="Klaenhammer T.R."/>
            <person name="Caufield P.W."/>
            <person name="Cui Y."/>
            <person name="Zhang H."/>
            <person name="O'Toole P.W."/>
        </authorList>
    </citation>
    <scope>NUCLEOTIDE SEQUENCE [LARGE SCALE GENOMIC DNA]</scope>
    <source>
        <strain evidence="4 5">DSM 7090</strain>
    </source>
</reference>
<dbReference type="InterPro" id="IPR035965">
    <property type="entry name" value="PAS-like_dom_sf"/>
</dbReference>
<dbReference type="PANTHER" id="PTHR39966">
    <property type="entry name" value="BLL2471 PROTEIN-RELATED"/>
    <property type="match status" value="1"/>
</dbReference>
<protein>
    <submittedName>
        <fullName evidence="4">Sensory box protein</fullName>
    </submittedName>
</protein>
<dbReference type="InterPro" id="IPR038062">
    <property type="entry name" value="ScdA-like_N_sf"/>
</dbReference>
<evidence type="ECO:0000259" key="3">
    <source>
        <dbReference type="Pfam" id="PF08984"/>
    </source>
</evidence>
<keyword evidence="5" id="KW-1185">Reference proteome</keyword>
<comment type="caution">
    <text evidence="4">The sequence shown here is derived from an EMBL/GenBank/DDBJ whole genome shotgun (WGS) entry which is preliminary data.</text>
</comment>
<dbReference type="InterPro" id="IPR015077">
    <property type="entry name" value="DUF1858"/>
</dbReference>
<organism evidence="4 5">
    <name type="scientific">Lancefieldella rimae</name>
    <dbReference type="NCBI Taxonomy" id="1383"/>
    <lineage>
        <taxon>Bacteria</taxon>
        <taxon>Bacillati</taxon>
        <taxon>Actinomycetota</taxon>
        <taxon>Coriobacteriia</taxon>
        <taxon>Coriobacteriales</taxon>
        <taxon>Atopobiaceae</taxon>
        <taxon>Lancefieldella</taxon>
    </lineage>
</organism>
<dbReference type="InterPro" id="IPR012312">
    <property type="entry name" value="Hemerythrin-like"/>
</dbReference>
<dbReference type="Pfam" id="PF04282">
    <property type="entry name" value="DUF438"/>
    <property type="match status" value="1"/>
</dbReference>
<dbReference type="Gene3D" id="1.10.3910.10">
    <property type="entry name" value="SP0561-like"/>
    <property type="match status" value="1"/>
</dbReference>
<dbReference type="RefSeq" id="WP_003148151.1">
    <property type="nucleotide sequence ID" value="NZ_JQCP01000001.1"/>
</dbReference>
<dbReference type="SUPFAM" id="SSF140683">
    <property type="entry name" value="SP0561-like"/>
    <property type="match status" value="1"/>
</dbReference>
<dbReference type="Proteomes" id="UP000051927">
    <property type="component" value="Unassembled WGS sequence"/>
</dbReference>
<evidence type="ECO:0000259" key="1">
    <source>
        <dbReference type="Pfam" id="PF01814"/>
    </source>
</evidence>
<dbReference type="Gene3D" id="1.20.120.520">
    <property type="entry name" value="nmb1532 protein domain like"/>
    <property type="match status" value="1"/>
</dbReference>
<evidence type="ECO:0000313" key="5">
    <source>
        <dbReference type="Proteomes" id="UP000051927"/>
    </source>
</evidence>
<dbReference type="Pfam" id="PF13596">
    <property type="entry name" value="PAS_10"/>
    <property type="match status" value="1"/>
</dbReference>
<name>A0ABR5Q2Y7_9ACTN</name>
<dbReference type="Pfam" id="PF08984">
    <property type="entry name" value="DUF1858"/>
    <property type="match status" value="1"/>
</dbReference>
<dbReference type="PANTHER" id="PTHR39966:SF3">
    <property type="entry name" value="DUF438 DOMAIN-CONTAINING PROTEIN"/>
    <property type="match status" value="1"/>
</dbReference>
<dbReference type="Pfam" id="PF01814">
    <property type="entry name" value="Hemerythrin"/>
    <property type="match status" value="1"/>
</dbReference>
<dbReference type="Gene3D" id="3.30.450.20">
    <property type="entry name" value="PAS domain"/>
    <property type="match status" value="1"/>
</dbReference>
<feature type="domain" description="Hemerythrin-like" evidence="1">
    <location>
        <begin position="200"/>
        <end position="339"/>
    </location>
</feature>
<sequence>MQNMIDLDKSVYEICTKFPAIKDLMAENGFKEITEPGRLQTMGRFMTIPKGCAHKGVDLEELKDVFRAHGFIIKGDDVAADKSSVATVEAPVAPGGAPATPDENPIATTPEERKALIAQYLERLNDGEDIESVREDFARNFKDVSGGEISTAEQELIAGGVPMEKVLRLCDVHASLFEGHVSCAHTGAAGAVEETPGHPVWTMRQENDRIMAFINDRVKPDVKRTRMLTEASSAAEREGIVAILKADMEAFDEVFIHYKRKEELLFPHLERHDITGPSKVMWGKDDEVRNAVHGAEALLGTAYGEYDSQLLAGVADYLDEAVEGTLSMVSKEENVLIPLSLEHLSATQWTQIASEENEFGHAFGVTPPAWHADPLELANDKLNEMEATASGENAENSSDTRTSQDETIRLSTGEFTLAQLEAVFATIPLDITFVDANDKTCYFSHGDTRAFPRPKSCLGRDVYDCHPPKSQEAVRRILTEFKSGKRDVSEFWFKAMGKFLYVRYFAVRDEEGNYLGALETTQDIGPIKALEGENRRGSDA</sequence>
<evidence type="ECO:0000259" key="2">
    <source>
        <dbReference type="Pfam" id="PF04282"/>
    </source>
</evidence>
<feature type="domain" description="DUF1858" evidence="3">
    <location>
        <begin position="5"/>
        <end position="62"/>
    </location>
</feature>
<feature type="domain" description="DUF438" evidence="2">
    <location>
        <begin position="119"/>
        <end position="182"/>
    </location>
</feature>
<dbReference type="EMBL" id="JQCP01000001">
    <property type="protein sequence ID" value="KRO03034.1"/>
    <property type="molecule type" value="Genomic_DNA"/>
</dbReference>
<dbReference type="SUPFAM" id="SSF55785">
    <property type="entry name" value="PYP-like sensor domain (PAS domain)"/>
    <property type="match status" value="1"/>
</dbReference>
<proteinExistence type="predicted"/>
<accession>A0ABR5Q2Y7</accession>